<evidence type="ECO:0000313" key="5">
    <source>
        <dbReference type="Proteomes" id="UP000060043"/>
    </source>
</evidence>
<dbReference type="Gene3D" id="3.40.1610.10">
    <property type="entry name" value="CV3147-like domain"/>
    <property type="match status" value="1"/>
</dbReference>
<dbReference type="EMBL" id="CP013694">
    <property type="protein sequence ID" value="ALU29869.1"/>
    <property type="molecule type" value="Genomic_DNA"/>
</dbReference>
<dbReference type="InterPro" id="IPR024071">
    <property type="entry name" value="S-Me-THD_C_sf"/>
</dbReference>
<dbReference type="EMBL" id="CP013695">
    <property type="protein sequence ID" value="ALU32609.1"/>
    <property type="molecule type" value="Genomic_DNA"/>
</dbReference>
<dbReference type="RefSeq" id="WP_011278833.1">
    <property type="nucleotide sequence ID" value="NZ_BHWZ01000006.1"/>
</dbReference>
<dbReference type="Proteomes" id="UP000065473">
    <property type="component" value="Chromosome"/>
</dbReference>
<dbReference type="SUPFAM" id="SSF160991">
    <property type="entry name" value="CV3147-like"/>
    <property type="match status" value="1"/>
</dbReference>
<dbReference type="InterPro" id="IPR010318">
    <property type="entry name" value="S-Me-THD_N"/>
</dbReference>
<name>A0A0U2NAZ5_9CREN</name>
<feature type="domain" description="S-Me-THD N-terminal" evidence="1">
    <location>
        <begin position="8"/>
        <end position="163"/>
    </location>
</feature>
<dbReference type="Proteomes" id="UP000060043">
    <property type="component" value="Chromosome"/>
</dbReference>
<evidence type="ECO:0000313" key="3">
    <source>
        <dbReference type="EMBL" id="ALU29869.1"/>
    </source>
</evidence>
<feature type="domain" description="S-Me-THD-like C-terminal" evidence="2">
    <location>
        <begin position="166"/>
        <end position="334"/>
    </location>
</feature>
<evidence type="ECO:0000313" key="4">
    <source>
        <dbReference type="EMBL" id="ALU32609.1"/>
    </source>
</evidence>
<organism evidence="3 6">
    <name type="scientific">Sulfolobus acidocaldarius</name>
    <dbReference type="NCBI Taxonomy" id="2285"/>
    <lineage>
        <taxon>Archaea</taxon>
        <taxon>Thermoproteota</taxon>
        <taxon>Thermoprotei</taxon>
        <taxon>Sulfolobales</taxon>
        <taxon>Sulfolobaceae</taxon>
        <taxon>Sulfolobus</taxon>
    </lineage>
</organism>
<dbReference type="SMR" id="A0A0U2NAZ5"/>
<dbReference type="AlphaFoldDB" id="A0A0U2NAZ5"/>
<dbReference type="InterPro" id="IPR048350">
    <property type="entry name" value="S-Me-THD-like_C"/>
</dbReference>
<dbReference type="GeneID" id="14552552"/>
<dbReference type="Gene3D" id="2.40.390.10">
    <property type="entry name" value="CV3147-like"/>
    <property type="match status" value="1"/>
</dbReference>
<evidence type="ECO:0000259" key="2">
    <source>
        <dbReference type="Pfam" id="PF20906"/>
    </source>
</evidence>
<reference evidence="5 6" key="1">
    <citation type="submission" date="2015-12" db="EMBL/GenBank/DDBJ databases">
        <title>A stable core within a dynamic pangenome in Sulfolobus acidocaldarius.</title>
        <authorList>
            <person name="Anderson R."/>
            <person name="Kouris A."/>
            <person name="Seward C."/>
            <person name="Campbell K."/>
            <person name="Whitaker R."/>
        </authorList>
    </citation>
    <scope>NUCLEOTIDE SEQUENCE [LARGE SCALE GENOMIC DNA]</scope>
    <source>
        <strain evidence="3 6">GG12-C01-09</strain>
        <strain evidence="4 5">NG05B_CO5_07</strain>
    </source>
</reference>
<accession>A0A0U2NAZ5</accession>
<dbReference type="OrthoDB" id="46232at2157"/>
<proteinExistence type="predicted"/>
<gene>
    <name evidence="3" type="ORF">ATY89_07900</name>
    <name evidence="4" type="ORF">ATZ20_10920</name>
</gene>
<sequence>MYRVSERDIYHLAIGSSVLGSGGGGNPFLGYEILKTKMKELNKDELYYEQEIADNDFIIGVGGMGSPLVGIEKIPAGTEYFKAYECLSKFLKREASRITSIEIGGINSVVPFIASLFANKPLVDGDLEGRAFPELYMTTSHFIGINATPMCIVDERGNQVILDSVDNYYAEKIARSITVRFGGRGYIAIYPMNGESYIKSAILGSISLSIDIGKILNNEGLDSMLDYVKGRILFHGKVIDVRRTNLPGFNSAIVTIQGLEEYKDYIAKLYVKNEYLLFEVNNNIVSIAPNIINLVDYRNKIITSDMIKYGIRVRVIGIPVSPKWREIGGEEIISKNILNEYKKLLNL</sequence>
<protein>
    <submittedName>
        <fullName evidence="3">Uncharacterized protein</fullName>
    </submittedName>
</protein>
<dbReference type="OMA" id="FPEMQMT"/>
<dbReference type="Pfam" id="PF06032">
    <property type="entry name" value="S-Me-THD_N"/>
    <property type="match status" value="1"/>
</dbReference>
<evidence type="ECO:0000259" key="1">
    <source>
        <dbReference type="Pfam" id="PF06032"/>
    </source>
</evidence>
<dbReference type="InterPro" id="IPR027479">
    <property type="entry name" value="S-Me-THD_N_sf"/>
</dbReference>
<evidence type="ECO:0000313" key="6">
    <source>
        <dbReference type="Proteomes" id="UP000065473"/>
    </source>
</evidence>
<dbReference type="Pfam" id="PF20906">
    <property type="entry name" value="S-Me-THD_C"/>
    <property type="match status" value="1"/>
</dbReference>